<evidence type="ECO:0000313" key="7">
    <source>
        <dbReference type="Proteomes" id="UP000249799"/>
    </source>
</evidence>
<feature type="transmembrane region" description="Helical" evidence="5">
    <location>
        <begin position="233"/>
        <end position="250"/>
    </location>
</feature>
<feature type="transmembrane region" description="Helical" evidence="5">
    <location>
        <begin position="256"/>
        <end position="274"/>
    </location>
</feature>
<dbReference type="Proteomes" id="UP000249799">
    <property type="component" value="Chromosome"/>
</dbReference>
<evidence type="ECO:0000256" key="5">
    <source>
        <dbReference type="RuleBase" id="RU363041"/>
    </source>
</evidence>
<dbReference type="PANTHER" id="PTHR43701">
    <property type="entry name" value="MEMBRANE TRANSPORTER PROTEIN MJ0441-RELATED"/>
    <property type="match status" value="1"/>
</dbReference>
<keyword evidence="2 5" id="KW-0812">Transmembrane</keyword>
<feature type="transmembrane region" description="Helical" evidence="5">
    <location>
        <begin position="97"/>
        <end position="114"/>
    </location>
</feature>
<gene>
    <name evidence="6" type="ORF">DN745_13945</name>
</gene>
<evidence type="ECO:0000256" key="1">
    <source>
        <dbReference type="ARBA" id="ARBA00004141"/>
    </source>
</evidence>
<dbReference type="OrthoDB" id="528320at2"/>
<evidence type="ECO:0000256" key="4">
    <source>
        <dbReference type="ARBA" id="ARBA00023136"/>
    </source>
</evidence>
<feature type="transmembrane region" description="Helical" evidence="5">
    <location>
        <begin position="140"/>
        <end position="163"/>
    </location>
</feature>
<dbReference type="AlphaFoldDB" id="A0A2Z4FND3"/>
<dbReference type="InterPro" id="IPR051598">
    <property type="entry name" value="TSUP/Inactive_protease-like"/>
</dbReference>
<comment type="subcellular location">
    <subcellularLocation>
        <location evidence="5">Cell membrane</location>
        <topology evidence="5">Multi-pass membrane protein</topology>
    </subcellularLocation>
    <subcellularLocation>
        <location evidence="1">Membrane</location>
        <topology evidence="1">Multi-pass membrane protein</topology>
    </subcellularLocation>
</comment>
<reference evidence="6 7" key="1">
    <citation type="submission" date="2018-06" db="EMBL/GenBank/DDBJ databases">
        <title>Lujinxingia sediminis gen. nov. sp. nov., a new facultative anaerobic member of the class Deltaproteobacteria, and proposal of Lujinxingaceae fam. nov.</title>
        <authorList>
            <person name="Guo L.-Y."/>
            <person name="Li C.-M."/>
            <person name="Wang S."/>
            <person name="Du Z.-J."/>
        </authorList>
    </citation>
    <scope>NUCLEOTIDE SEQUENCE [LARGE SCALE GENOMIC DNA]</scope>
    <source>
        <strain evidence="6 7">FA350</strain>
    </source>
</reference>
<dbReference type="InterPro" id="IPR002781">
    <property type="entry name" value="TM_pro_TauE-like"/>
</dbReference>
<evidence type="ECO:0000256" key="2">
    <source>
        <dbReference type="ARBA" id="ARBA00022692"/>
    </source>
</evidence>
<dbReference type="PANTHER" id="PTHR43701:SF2">
    <property type="entry name" value="MEMBRANE TRANSPORTER PROTEIN YJNA-RELATED"/>
    <property type="match status" value="1"/>
</dbReference>
<feature type="transmembrane region" description="Helical" evidence="5">
    <location>
        <begin position="204"/>
        <end position="221"/>
    </location>
</feature>
<keyword evidence="3 5" id="KW-1133">Transmembrane helix</keyword>
<keyword evidence="7" id="KW-1185">Reference proteome</keyword>
<dbReference type="KEGG" id="bsed:DN745_13945"/>
<dbReference type="RefSeq" id="WP_111335783.1">
    <property type="nucleotide sequence ID" value="NZ_CP030032.1"/>
</dbReference>
<dbReference type="EMBL" id="CP030032">
    <property type="protein sequence ID" value="AWV90370.1"/>
    <property type="molecule type" value="Genomic_DNA"/>
</dbReference>
<evidence type="ECO:0000313" key="6">
    <source>
        <dbReference type="EMBL" id="AWV90370.1"/>
    </source>
</evidence>
<keyword evidence="5" id="KW-1003">Cell membrane</keyword>
<evidence type="ECO:0000256" key="3">
    <source>
        <dbReference type="ARBA" id="ARBA00022989"/>
    </source>
</evidence>
<accession>A0A2Z4FND3</accession>
<proteinExistence type="inferred from homology"/>
<dbReference type="Pfam" id="PF01925">
    <property type="entry name" value="TauE"/>
    <property type="match status" value="1"/>
</dbReference>
<feature type="transmembrane region" description="Helical" evidence="5">
    <location>
        <begin position="43"/>
        <end position="60"/>
    </location>
</feature>
<protein>
    <recommendedName>
        <fullName evidence="5">Probable membrane transporter protein</fullName>
    </recommendedName>
</protein>
<feature type="transmembrane region" description="Helical" evidence="5">
    <location>
        <begin position="67"/>
        <end position="85"/>
    </location>
</feature>
<organism evidence="6 7">
    <name type="scientific">Bradymonas sediminis</name>
    <dbReference type="NCBI Taxonomy" id="1548548"/>
    <lineage>
        <taxon>Bacteria</taxon>
        <taxon>Deltaproteobacteria</taxon>
        <taxon>Bradymonadales</taxon>
        <taxon>Bradymonadaceae</taxon>
        <taxon>Bradymonas</taxon>
    </lineage>
</organism>
<name>A0A2Z4FND3_9DELT</name>
<keyword evidence="4 5" id="KW-0472">Membrane</keyword>
<dbReference type="GO" id="GO:0005886">
    <property type="term" value="C:plasma membrane"/>
    <property type="evidence" value="ECO:0007669"/>
    <property type="project" value="UniProtKB-SubCell"/>
</dbReference>
<comment type="similarity">
    <text evidence="5">Belongs to the 4-toluene sulfonate uptake permease (TSUP) (TC 2.A.102) family.</text>
</comment>
<sequence>MSTIAIIAALIVGFVVGLLGGGGSIMAVPTLVYLVELSEKSAIATSLFVIGTTSAVAVVSHARAGNVAWRAGVVFGICAMAGAFVGGNLASLFPGEMLLAGFSLIMLLAAVMMLRGRKTPAAAAVTHDAPKPRRVPFRKLIPLGIGVGLLTGLVGAGGGFIVVPTLVVVAGLPIRRAIGTSLLVVTMNSYAGFLGHISHVTIDYKLAVAFLVASIIGSFVGAEVNKRIDASRLRIGFAYFVLIAGTLILGEQLGAPMIRSGFAATVVVFVVLSVRRLAARGQAEAMPASAE</sequence>